<evidence type="ECO:0000256" key="1">
    <source>
        <dbReference type="SAM" id="Coils"/>
    </source>
</evidence>
<dbReference type="RefSeq" id="XP_011129592.1">
    <property type="nucleotide sequence ID" value="XM_011131290.1"/>
</dbReference>
<evidence type="ECO:0000313" key="3">
    <source>
        <dbReference type="Proteomes" id="UP000019763"/>
    </source>
</evidence>
<name>A0A023B9V7_GRENI</name>
<gene>
    <name evidence="2" type="ORF">GNI_045680</name>
</gene>
<accession>A0A023B9V7</accession>
<evidence type="ECO:0000313" key="2">
    <source>
        <dbReference type="EMBL" id="EZG76058.1"/>
    </source>
</evidence>
<organism evidence="2 3">
    <name type="scientific">Gregarina niphandrodes</name>
    <name type="common">Septate eugregarine</name>
    <dbReference type="NCBI Taxonomy" id="110365"/>
    <lineage>
        <taxon>Eukaryota</taxon>
        <taxon>Sar</taxon>
        <taxon>Alveolata</taxon>
        <taxon>Apicomplexa</taxon>
        <taxon>Conoidasida</taxon>
        <taxon>Gregarinasina</taxon>
        <taxon>Eugregarinorida</taxon>
        <taxon>Gregarinidae</taxon>
        <taxon>Gregarina</taxon>
    </lineage>
</organism>
<dbReference type="VEuPathDB" id="CryptoDB:GNI_045680"/>
<comment type="caution">
    <text evidence="2">The sequence shown here is derived from an EMBL/GenBank/DDBJ whole genome shotgun (WGS) entry which is preliminary data.</text>
</comment>
<dbReference type="GeneID" id="22911714"/>
<keyword evidence="1" id="KW-0175">Coiled coil</keyword>
<dbReference type="OMA" id="HEYETSN"/>
<keyword evidence="3" id="KW-1185">Reference proteome</keyword>
<feature type="coiled-coil region" evidence="1">
    <location>
        <begin position="42"/>
        <end position="115"/>
    </location>
</feature>
<feature type="coiled-coil region" evidence="1">
    <location>
        <begin position="332"/>
        <end position="374"/>
    </location>
</feature>
<proteinExistence type="predicted"/>
<reference evidence="2" key="1">
    <citation type="submission" date="2013-12" db="EMBL/GenBank/DDBJ databases">
        <authorList>
            <person name="Omoto C.K."/>
            <person name="Sibley D."/>
            <person name="Venepally P."/>
            <person name="Hadjithomas M."/>
            <person name="Karamycheva S."/>
            <person name="Brunk B."/>
            <person name="Roos D."/>
            <person name="Caler E."/>
            <person name="Lorenzi H."/>
        </authorList>
    </citation>
    <scope>NUCLEOTIDE SEQUENCE</scope>
</reference>
<protein>
    <submittedName>
        <fullName evidence="2">Viral A-type inclusion protein</fullName>
    </submittedName>
</protein>
<dbReference type="AlphaFoldDB" id="A0A023B9V7"/>
<sequence>MNKLLELKAANERLENYARSLEYHISQLVALPGGRRSLGYMLESQRELETSLEEKSEELRSAMVELEERSGELKEKRVEIEELKDAGVREQRRVYEELEAAKKGYQKSYECEMNRLREEYRRRLEVDKQEIMREFDRLRCHLESEYDSRRVREKNDIDQLKKKLDGEREDLRQLKTEYETRKKELESTTNRRIEQIQLQAEESRLQAEEDLINMKLDHRKEIDDVRDNYDKLIAKMNETSNSTVAQLTSEITLLNKQGMTLTENLSRQVDILNHEKEHLNQELQSLNEKHNIFIKTLNQTQVKQLQTLYELSRTKSEIEYWKTQHEYETSNVKRLNNNLQSIEHKYESLRSSTLPELQQQLENISEINNVLKHKNLELQKYNELYIATLKPAITIALCQRADTINKPIKKLIDNITTPIGQRLVHHSPK</sequence>
<feature type="coiled-coil region" evidence="1">
    <location>
        <begin position="215"/>
        <end position="296"/>
    </location>
</feature>
<dbReference type="Proteomes" id="UP000019763">
    <property type="component" value="Unassembled WGS sequence"/>
</dbReference>
<dbReference type="EMBL" id="AFNH02000350">
    <property type="protein sequence ID" value="EZG76058.1"/>
    <property type="molecule type" value="Genomic_DNA"/>
</dbReference>
<feature type="coiled-coil region" evidence="1">
    <location>
        <begin position="150"/>
        <end position="191"/>
    </location>
</feature>